<dbReference type="RefSeq" id="WP_378591802.1">
    <property type="nucleotide sequence ID" value="NZ_JBHSKD010000021.1"/>
</dbReference>
<protein>
    <submittedName>
        <fullName evidence="1">Uncharacterized protein</fullName>
    </submittedName>
</protein>
<sequence length="71" mass="8293">MNWYSTWATRSTGFRAGEPDAFEVDHVVLEFSRAARELWKFCNTTDVEFTAQVVSERAPADWWERGAPRRP</sequence>
<comment type="caution">
    <text evidence="1">The sequence shown here is derived from an EMBL/GenBank/DDBJ whole genome shotgun (WGS) entry which is preliminary data.</text>
</comment>
<proteinExistence type="predicted"/>
<evidence type="ECO:0000313" key="2">
    <source>
        <dbReference type="Proteomes" id="UP001596087"/>
    </source>
</evidence>
<reference evidence="2" key="1">
    <citation type="journal article" date="2019" name="Int. J. Syst. Evol. Microbiol.">
        <title>The Global Catalogue of Microorganisms (GCM) 10K type strain sequencing project: providing services to taxonomists for standard genome sequencing and annotation.</title>
        <authorList>
            <consortium name="The Broad Institute Genomics Platform"/>
            <consortium name="The Broad Institute Genome Sequencing Center for Infectious Disease"/>
            <person name="Wu L."/>
            <person name="Ma J."/>
        </authorList>
    </citation>
    <scope>NUCLEOTIDE SEQUENCE [LARGE SCALE GENOMIC DNA]</scope>
    <source>
        <strain evidence="2">DFY41</strain>
    </source>
</reference>
<dbReference type="Proteomes" id="UP001596087">
    <property type="component" value="Unassembled WGS sequence"/>
</dbReference>
<dbReference type="EMBL" id="JBHSKD010000021">
    <property type="protein sequence ID" value="MFC5178215.1"/>
    <property type="molecule type" value="Genomic_DNA"/>
</dbReference>
<name>A0ABW0BMC7_9ACTN</name>
<gene>
    <name evidence="1" type="ORF">ACFPGP_16170</name>
</gene>
<keyword evidence="2" id="KW-1185">Reference proteome</keyword>
<organism evidence="1 2">
    <name type="scientific">Nocardioides taihuensis</name>
    <dbReference type="NCBI Taxonomy" id="1835606"/>
    <lineage>
        <taxon>Bacteria</taxon>
        <taxon>Bacillati</taxon>
        <taxon>Actinomycetota</taxon>
        <taxon>Actinomycetes</taxon>
        <taxon>Propionibacteriales</taxon>
        <taxon>Nocardioidaceae</taxon>
        <taxon>Nocardioides</taxon>
    </lineage>
</organism>
<accession>A0ABW0BMC7</accession>
<evidence type="ECO:0000313" key="1">
    <source>
        <dbReference type="EMBL" id="MFC5178215.1"/>
    </source>
</evidence>